<dbReference type="Gene3D" id="1.20.1250.20">
    <property type="entry name" value="MFS general substrate transporter like domains"/>
    <property type="match status" value="2"/>
</dbReference>
<feature type="transmembrane region" description="Helical" evidence="6">
    <location>
        <begin position="414"/>
        <end position="433"/>
    </location>
</feature>
<dbReference type="InterPro" id="IPR011701">
    <property type="entry name" value="MFS"/>
</dbReference>
<feature type="transmembrane region" description="Helical" evidence="6">
    <location>
        <begin position="133"/>
        <end position="154"/>
    </location>
</feature>
<accession>A0ABN8PGD4</accession>
<keyword evidence="2 6" id="KW-0812">Transmembrane</keyword>
<dbReference type="Proteomes" id="UP001159405">
    <property type="component" value="Unassembled WGS sequence"/>
</dbReference>
<feature type="transmembrane region" description="Helical" evidence="6">
    <location>
        <begin position="221"/>
        <end position="248"/>
    </location>
</feature>
<feature type="transmembrane region" description="Helical" evidence="6">
    <location>
        <begin position="482"/>
        <end position="503"/>
    </location>
</feature>
<dbReference type="CDD" id="cd17318">
    <property type="entry name" value="MFS_SLC17"/>
    <property type="match status" value="1"/>
</dbReference>
<feature type="transmembrane region" description="Helical" evidence="6">
    <location>
        <begin position="389"/>
        <end position="408"/>
    </location>
</feature>
<organism evidence="8 9">
    <name type="scientific">Porites lobata</name>
    <dbReference type="NCBI Taxonomy" id="104759"/>
    <lineage>
        <taxon>Eukaryota</taxon>
        <taxon>Metazoa</taxon>
        <taxon>Cnidaria</taxon>
        <taxon>Anthozoa</taxon>
        <taxon>Hexacorallia</taxon>
        <taxon>Scleractinia</taxon>
        <taxon>Fungiina</taxon>
        <taxon>Poritidae</taxon>
        <taxon>Porites</taxon>
    </lineage>
</organism>
<proteinExistence type="predicted"/>
<evidence type="ECO:0000259" key="7">
    <source>
        <dbReference type="PROSITE" id="PS50850"/>
    </source>
</evidence>
<evidence type="ECO:0000256" key="6">
    <source>
        <dbReference type="SAM" id="Phobius"/>
    </source>
</evidence>
<gene>
    <name evidence="8" type="ORF">PLOB_00043229</name>
</gene>
<dbReference type="InterPro" id="IPR020846">
    <property type="entry name" value="MFS_dom"/>
</dbReference>
<evidence type="ECO:0000256" key="2">
    <source>
        <dbReference type="ARBA" id="ARBA00022692"/>
    </source>
</evidence>
<evidence type="ECO:0000313" key="8">
    <source>
        <dbReference type="EMBL" id="CAH3143104.1"/>
    </source>
</evidence>
<dbReference type="InterPro" id="IPR036259">
    <property type="entry name" value="MFS_trans_sf"/>
</dbReference>
<sequence length="535" mass="59288">MTESTGNLESGLTRFLNSLYACFRFMSRFLVLCQFCECPTIKRKKRSANGNGEERTEKSDCDRGGGAVSRSFSFPKRYILMIMTFLGFMNMYALRVNLNVAISAMVNNHTIHQKGYTVIREAEFDWDSKLQGIVLGSFYYGYAFLQIPGGYLALKLGGTRIFGYAIFLASMLTLLTPVATRYSVYGLIAVRAGEGLMLGAVFPCNHAIWSKWAPPLERTTLVTMAISGCHVGTIITMPLSGLLTMYGFDGGWASVFYCFGAAGILWFVAWQLIVHDSPSVHPTISEDERNYIERSFDKGNENAAIPWKSILTSVPVWGIMFGNLSSDWGLYTILICLPMFLLDILHFDIQTMGFLAATPFLVKALSGPFGGITADLLQRRGLSTRSVRRLYFAVGALGAGTFIVAAGYAKTATIAVTCMCIGVAASGLMHSGYNVNMLDIAPRYACIIMGLTNTVGTITGFLSPMMVGFITVNKKAEEWRTVFWITFVIYVVGMLLFCLLMSAELQPWATGREGPKKKAERNYTWQSKVKRLQMY</sequence>
<feature type="domain" description="Major facilitator superfamily (MFS) profile" evidence="7">
    <location>
        <begin position="79"/>
        <end position="505"/>
    </location>
</feature>
<feature type="transmembrane region" description="Helical" evidence="6">
    <location>
        <begin position="78"/>
        <end position="98"/>
    </location>
</feature>
<feature type="compositionally biased region" description="Basic and acidic residues" evidence="5">
    <location>
        <begin position="52"/>
        <end position="63"/>
    </location>
</feature>
<evidence type="ECO:0000256" key="4">
    <source>
        <dbReference type="ARBA" id="ARBA00023136"/>
    </source>
</evidence>
<keyword evidence="9" id="KW-1185">Reference proteome</keyword>
<evidence type="ECO:0000256" key="5">
    <source>
        <dbReference type="SAM" id="MobiDB-lite"/>
    </source>
</evidence>
<evidence type="ECO:0000313" key="9">
    <source>
        <dbReference type="Proteomes" id="UP001159405"/>
    </source>
</evidence>
<comment type="caution">
    <text evidence="8">The sequence shown here is derived from an EMBL/GenBank/DDBJ whole genome shotgun (WGS) entry which is preliminary data.</text>
</comment>
<feature type="transmembrane region" description="Helical" evidence="6">
    <location>
        <begin position="161"/>
        <end position="179"/>
    </location>
</feature>
<dbReference type="Pfam" id="PF07690">
    <property type="entry name" value="MFS_1"/>
    <property type="match status" value="1"/>
</dbReference>
<comment type="subcellular location">
    <subcellularLocation>
        <location evidence="1">Membrane</location>
        <topology evidence="1">Multi-pass membrane protein</topology>
    </subcellularLocation>
</comment>
<evidence type="ECO:0000256" key="3">
    <source>
        <dbReference type="ARBA" id="ARBA00022989"/>
    </source>
</evidence>
<keyword evidence="3 6" id="KW-1133">Transmembrane helix</keyword>
<protein>
    <recommendedName>
        <fullName evidence="7">Major facilitator superfamily (MFS) profile domain-containing protein</fullName>
    </recommendedName>
</protein>
<dbReference type="PANTHER" id="PTHR11662">
    <property type="entry name" value="SOLUTE CARRIER FAMILY 17"/>
    <property type="match status" value="1"/>
</dbReference>
<feature type="transmembrane region" description="Helical" evidence="6">
    <location>
        <begin position="445"/>
        <end position="470"/>
    </location>
</feature>
<dbReference type="EMBL" id="CALNXK010000070">
    <property type="protein sequence ID" value="CAH3143104.1"/>
    <property type="molecule type" value="Genomic_DNA"/>
</dbReference>
<dbReference type="PROSITE" id="PS50850">
    <property type="entry name" value="MFS"/>
    <property type="match status" value="1"/>
</dbReference>
<dbReference type="InterPro" id="IPR050382">
    <property type="entry name" value="MFS_Na/Anion_cotransporter"/>
</dbReference>
<dbReference type="SUPFAM" id="SSF103473">
    <property type="entry name" value="MFS general substrate transporter"/>
    <property type="match status" value="1"/>
</dbReference>
<keyword evidence="4 6" id="KW-0472">Membrane</keyword>
<feature type="transmembrane region" description="Helical" evidence="6">
    <location>
        <begin position="254"/>
        <end position="274"/>
    </location>
</feature>
<evidence type="ECO:0000256" key="1">
    <source>
        <dbReference type="ARBA" id="ARBA00004141"/>
    </source>
</evidence>
<name>A0ABN8PGD4_9CNID</name>
<feature type="transmembrane region" description="Helical" evidence="6">
    <location>
        <begin position="328"/>
        <end position="347"/>
    </location>
</feature>
<dbReference type="PANTHER" id="PTHR11662:SF399">
    <property type="entry name" value="FI19708P1-RELATED"/>
    <property type="match status" value="1"/>
</dbReference>
<feature type="region of interest" description="Disordered" evidence="5">
    <location>
        <begin position="46"/>
        <end position="67"/>
    </location>
</feature>
<reference evidence="8 9" key="1">
    <citation type="submission" date="2022-05" db="EMBL/GenBank/DDBJ databases">
        <authorList>
            <consortium name="Genoscope - CEA"/>
            <person name="William W."/>
        </authorList>
    </citation>
    <scope>NUCLEOTIDE SEQUENCE [LARGE SCALE GENOMIC DNA]</scope>
</reference>